<dbReference type="EMBL" id="JADCNL010000005">
    <property type="protein sequence ID" value="KAG0480941.1"/>
    <property type="molecule type" value="Genomic_DNA"/>
</dbReference>
<proteinExistence type="predicted"/>
<keyword evidence="1" id="KW-0853">WD repeat</keyword>
<dbReference type="PANTHER" id="PTHR19847:SF7">
    <property type="entry name" value="DDB1- AND CUL4-ASSOCIATED FACTOR 11"/>
    <property type="match status" value="1"/>
</dbReference>
<evidence type="ECO:0000256" key="1">
    <source>
        <dbReference type="PROSITE-ProRule" id="PRU00221"/>
    </source>
</evidence>
<dbReference type="InterPro" id="IPR015943">
    <property type="entry name" value="WD40/YVTN_repeat-like_dom_sf"/>
</dbReference>
<keyword evidence="3" id="KW-1185">Reference proteome</keyword>
<dbReference type="PROSITE" id="PS50082">
    <property type="entry name" value="WD_REPEATS_2"/>
    <property type="match status" value="1"/>
</dbReference>
<dbReference type="Pfam" id="PF00400">
    <property type="entry name" value="WD40"/>
    <property type="match status" value="2"/>
</dbReference>
<feature type="repeat" description="WD" evidence="1">
    <location>
        <begin position="252"/>
        <end position="286"/>
    </location>
</feature>
<sequence>MSGISFTPGTEFHGSISHVSHVWRVVGVTNPLLNHMGLGLSRSEMDSYACTSGQSSNATTPGPGCEKEIFSMNHEIFQLTKLRSEPCEAFSRGMPLGKKVPMSTLKMLLGRETNCSGHGRFLLSDCSHILSRYLPVYGPWPVDRLDTRAYVSQFSADGSLFIAGYQGSQIRLYDVDNDWKLRKDILARSLRWTITDTSLSPDQRFLVYASMSPIVHIVDVGSTTRESHANITEVHVDLDFSSLGDGMYSFGIFSVKFSTDGRELVAGSSDDSIYVYDLEANKLLYRFPAHTSDVNTVTFADETGHLIYSGSDDNLCKDGE</sequence>
<dbReference type="OrthoDB" id="5332616at2759"/>
<dbReference type="InterPro" id="IPR036322">
    <property type="entry name" value="WD40_repeat_dom_sf"/>
</dbReference>
<accession>A0A835V2Q4</accession>
<dbReference type="GO" id="GO:0043161">
    <property type="term" value="P:proteasome-mediated ubiquitin-dependent protein catabolic process"/>
    <property type="evidence" value="ECO:0007669"/>
    <property type="project" value="TreeGrafter"/>
</dbReference>
<name>A0A835V2Q4_VANPL</name>
<dbReference type="SUPFAM" id="SSF50978">
    <property type="entry name" value="WD40 repeat-like"/>
    <property type="match status" value="1"/>
</dbReference>
<organism evidence="2 3">
    <name type="scientific">Vanilla planifolia</name>
    <name type="common">Vanilla</name>
    <dbReference type="NCBI Taxonomy" id="51239"/>
    <lineage>
        <taxon>Eukaryota</taxon>
        <taxon>Viridiplantae</taxon>
        <taxon>Streptophyta</taxon>
        <taxon>Embryophyta</taxon>
        <taxon>Tracheophyta</taxon>
        <taxon>Spermatophyta</taxon>
        <taxon>Magnoliopsida</taxon>
        <taxon>Liliopsida</taxon>
        <taxon>Asparagales</taxon>
        <taxon>Orchidaceae</taxon>
        <taxon>Vanilloideae</taxon>
        <taxon>Vanilleae</taxon>
        <taxon>Vanilla</taxon>
    </lineage>
</organism>
<dbReference type="GO" id="GO:0080008">
    <property type="term" value="C:Cul4-RING E3 ubiquitin ligase complex"/>
    <property type="evidence" value="ECO:0007669"/>
    <property type="project" value="TreeGrafter"/>
</dbReference>
<dbReference type="InterPro" id="IPR051859">
    <property type="entry name" value="DCAF"/>
</dbReference>
<gene>
    <name evidence="2" type="ORF">HPP92_011799</name>
</gene>
<dbReference type="AlphaFoldDB" id="A0A835V2Q4"/>
<protein>
    <submittedName>
        <fullName evidence="2">Uncharacterized protein</fullName>
    </submittedName>
</protein>
<reference evidence="2 3" key="1">
    <citation type="journal article" date="2020" name="Nat. Food">
        <title>A phased Vanilla planifolia genome enables genetic improvement of flavour and production.</title>
        <authorList>
            <person name="Hasing T."/>
            <person name="Tang H."/>
            <person name="Brym M."/>
            <person name="Khazi F."/>
            <person name="Huang T."/>
            <person name="Chambers A.H."/>
        </authorList>
    </citation>
    <scope>NUCLEOTIDE SEQUENCE [LARGE SCALE GENOMIC DNA]</scope>
    <source>
        <tissue evidence="2">Leaf</tissue>
    </source>
</reference>
<dbReference type="Gene3D" id="2.130.10.10">
    <property type="entry name" value="YVTN repeat-like/Quinoprotein amine dehydrogenase"/>
    <property type="match status" value="1"/>
</dbReference>
<evidence type="ECO:0000313" key="3">
    <source>
        <dbReference type="Proteomes" id="UP000636800"/>
    </source>
</evidence>
<dbReference type="InterPro" id="IPR001680">
    <property type="entry name" value="WD40_rpt"/>
</dbReference>
<comment type="caution">
    <text evidence="2">The sequence shown here is derived from an EMBL/GenBank/DDBJ whole genome shotgun (WGS) entry which is preliminary data.</text>
</comment>
<dbReference type="PANTHER" id="PTHR19847">
    <property type="entry name" value="DDB1- AND CUL4-ASSOCIATED FACTOR 11"/>
    <property type="match status" value="1"/>
</dbReference>
<evidence type="ECO:0000313" key="2">
    <source>
        <dbReference type="EMBL" id="KAG0480941.1"/>
    </source>
</evidence>
<dbReference type="Proteomes" id="UP000636800">
    <property type="component" value="Chromosome 5"/>
</dbReference>
<dbReference type="SMART" id="SM00320">
    <property type="entry name" value="WD40"/>
    <property type="match status" value="4"/>
</dbReference>